<protein>
    <submittedName>
        <fullName evidence="3">PEP motif putative anchor domain protein</fullName>
    </submittedName>
</protein>
<dbReference type="Proteomes" id="UP000019151">
    <property type="component" value="Chromosome"/>
</dbReference>
<feature type="transmembrane region" description="Helical" evidence="1">
    <location>
        <begin position="36"/>
        <end position="52"/>
    </location>
</feature>
<sequence>MKRSLQLVALMLLSAGAAHAAGRLPPVTTTPEPMTLGLVAGGVAIVGVGAWLRRKR</sequence>
<gene>
    <name evidence="3" type="ORF">J421_1448</name>
</gene>
<feature type="signal peptide" evidence="2">
    <location>
        <begin position="1"/>
        <end position="20"/>
    </location>
</feature>
<evidence type="ECO:0000313" key="4">
    <source>
        <dbReference type="Proteomes" id="UP000019151"/>
    </source>
</evidence>
<evidence type="ECO:0000256" key="1">
    <source>
        <dbReference type="SAM" id="Phobius"/>
    </source>
</evidence>
<evidence type="ECO:0000313" key="3">
    <source>
        <dbReference type="EMBL" id="AHG88985.1"/>
    </source>
</evidence>
<organism evidence="3 4">
    <name type="scientific">Gemmatirosa kalamazoonensis</name>
    <dbReference type="NCBI Taxonomy" id="861299"/>
    <lineage>
        <taxon>Bacteria</taxon>
        <taxon>Pseudomonadati</taxon>
        <taxon>Gemmatimonadota</taxon>
        <taxon>Gemmatimonadia</taxon>
        <taxon>Gemmatimonadales</taxon>
        <taxon>Gemmatimonadaceae</taxon>
        <taxon>Gemmatirosa</taxon>
    </lineage>
</organism>
<evidence type="ECO:0000256" key="2">
    <source>
        <dbReference type="SAM" id="SignalP"/>
    </source>
</evidence>
<dbReference type="EMBL" id="CP007128">
    <property type="protein sequence ID" value="AHG88985.1"/>
    <property type="molecule type" value="Genomic_DNA"/>
</dbReference>
<dbReference type="InParanoid" id="W0RF69"/>
<dbReference type="KEGG" id="gba:J421_1448"/>
<keyword evidence="1" id="KW-1133">Transmembrane helix</keyword>
<keyword evidence="1" id="KW-0472">Membrane</keyword>
<feature type="chain" id="PRO_5004795471" evidence="2">
    <location>
        <begin position="21"/>
        <end position="56"/>
    </location>
</feature>
<dbReference type="InterPro" id="IPR013424">
    <property type="entry name" value="Ice-binding_C"/>
</dbReference>
<dbReference type="AlphaFoldDB" id="W0RF69"/>
<name>W0RF69_9BACT</name>
<dbReference type="NCBIfam" id="TIGR02595">
    <property type="entry name" value="PEP_CTERM"/>
    <property type="match status" value="1"/>
</dbReference>
<keyword evidence="2" id="KW-0732">Signal</keyword>
<dbReference type="RefSeq" id="WP_158508675.1">
    <property type="nucleotide sequence ID" value="NZ_CP007128.1"/>
</dbReference>
<proteinExistence type="predicted"/>
<dbReference type="HOGENOM" id="CLU_3007792_0_0_0"/>
<accession>W0RF69</accession>
<keyword evidence="4" id="KW-1185">Reference proteome</keyword>
<reference evidence="3 4" key="1">
    <citation type="journal article" date="2014" name="Genome Announc.">
        <title>Genome Sequence and Methylome of Soil Bacterium Gemmatirosa kalamazoonensis KBS708T, a Member of the Rarely Cultivated Gemmatimonadetes Phylum.</title>
        <authorList>
            <person name="Debruyn J.M."/>
            <person name="Radosevich M."/>
            <person name="Wommack K.E."/>
            <person name="Polson S.W."/>
            <person name="Hauser L.J."/>
            <person name="Fawaz M.N."/>
            <person name="Korlach J."/>
            <person name="Tsai Y.C."/>
        </authorList>
    </citation>
    <scope>NUCLEOTIDE SEQUENCE [LARGE SCALE GENOMIC DNA]</scope>
    <source>
        <strain evidence="3 4">KBS708</strain>
    </source>
</reference>
<keyword evidence="1" id="KW-0812">Transmembrane</keyword>